<dbReference type="Proteomes" id="UP000007881">
    <property type="component" value="Chromosome"/>
</dbReference>
<keyword evidence="1" id="KW-0812">Transmembrane</keyword>
<dbReference type="HOGENOM" id="CLU_041661_3_0_0"/>
<dbReference type="PANTHER" id="PTHR30093">
    <property type="entry name" value="GENERAL SECRETION PATHWAY PROTEIN G"/>
    <property type="match status" value="1"/>
</dbReference>
<dbReference type="SUPFAM" id="SSF54523">
    <property type="entry name" value="Pili subunits"/>
    <property type="match status" value="1"/>
</dbReference>
<dbReference type="RefSeq" id="WP_014436552.1">
    <property type="nucleotide sequence ID" value="NC_017080.1"/>
</dbReference>
<evidence type="ECO:0000313" key="2">
    <source>
        <dbReference type="EMBL" id="BAM03333.1"/>
    </source>
</evidence>
<evidence type="ECO:0000256" key="1">
    <source>
        <dbReference type="SAM" id="Phobius"/>
    </source>
</evidence>
<sequence>MRRRPANPTGRCAFTLIELLVVISIIALLIGILLPALGAARGVSRQVACASNLRQIGIAGSAYAVDAKDGFVYALIFHNVSAGGSVESWDDALDFYLDQRLTAADRLSTLRPPEKGSSIFQCPSDPLIAAEPTAATRSYAMTGRGFVRTAADRRDLAKDGVATATIAAGGGPKPMTPLQLGTHEVPAPSRTYTFTGASPTPRVRGPRVLNVQGAFDGAVVERPFVQDRQAEIFHGNAGDRTYNYAHLDGHVALDRPHATIGAGSLFNPGGGWTLLAND</sequence>
<dbReference type="AlphaFoldDB" id="I0IDJ5"/>
<protein>
    <recommendedName>
        <fullName evidence="4">Prepilin-type N-terminal cleavage/methylation domain-containing protein</fullName>
    </recommendedName>
</protein>
<dbReference type="InterPro" id="IPR045584">
    <property type="entry name" value="Pilin-like"/>
</dbReference>
<keyword evidence="3" id="KW-1185">Reference proteome</keyword>
<keyword evidence="1" id="KW-0472">Membrane</keyword>
<accession>I0IDJ5</accession>
<dbReference type="STRING" id="1142394.PSMK_11740"/>
<dbReference type="PANTHER" id="PTHR30093:SF2">
    <property type="entry name" value="TYPE II SECRETION SYSTEM PROTEIN H"/>
    <property type="match status" value="1"/>
</dbReference>
<dbReference type="Gene3D" id="3.30.700.10">
    <property type="entry name" value="Glycoprotein, Type 4 Pilin"/>
    <property type="match status" value="1"/>
</dbReference>
<evidence type="ECO:0008006" key="4">
    <source>
        <dbReference type="Google" id="ProtNLM"/>
    </source>
</evidence>
<gene>
    <name evidence="2" type="ordered locus">PSMK_11740</name>
</gene>
<feature type="transmembrane region" description="Helical" evidence="1">
    <location>
        <begin position="12"/>
        <end position="37"/>
    </location>
</feature>
<keyword evidence="1" id="KW-1133">Transmembrane helix</keyword>
<name>I0IDJ5_PHYMF</name>
<organism evidence="2 3">
    <name type="scientific">Phycisphaera mikurensis (strain NBRC 102666 / KCTC 22515 / FYK2301M01)</name>
    <dbReference type="NCBI Taxonomy" id="1142394"/>
    <lineage>
        <taxon>Bacteria</taxon>
        <taxon>Pseudomonadati</taxon>
        <taxon>Planctomycetota</taxon>
        <taxon>Phycisphaerae</taxon>
        <taxon>Phycisphaerales</taxon>
        <taxon>Phycisphaeraceae</taxon>
        <taxon>Phycisphaera</taxon>
    </lineage>
</organism>
<dbReference type="eggNOG" id="COG2165">
    <property type="taxonomic scope" value="Bacteria"/>
</dbReference>
<dbReference type="EMBL" id="AP012338">
    <property type="protein sequence ID" value="BAM03333.1"/>
    <property type="molecule type" value="Genomic_DNA"/>
</dbReference>
<proteinExistence type="predicted"/>
<dbReference type="KEGG" id="phm:PSMK_11740"/>
<dbReference type="InterPro" id="IPR012902">
    <property type="entry name" value="N_methyl_site"/>
</dbReference>
<reference evidence="2 3" key="1">
    <citation type="submission" date="2012-02" db="EMBL/GenBank/DDBJ databases">
        <title>Complete genome sequence of Phycisphaera mikurensis NBRC 102666.</title>
        <authorList>
            <person name="Ankai A."/>
            <person name="Hosoyama A."/>
            <person name="Terui Y."/>
            <person name="Sekine M."/>
            <person name="Fukai R."/>
            <person name="Kato Y."/>
            <person name="Nakamura S."/>
            <person name="Yamada-Narita S."/>
            <person name="Kawakoshi A."/>
            <person name="Fukunaga Y."/>
            <person name="Yamazaki S."/>
            <person name="Fujita N."/>
        </authorList>
    </citation>
    <scope>NUCLEOTIDE SEQUENCE [LARGE SCALE GENOMIC DNA]</scope>
    <source>
        <strain evidence="3">NBRC 102666 / KCTC 22515 / FYK2301M01</strain>
    </source>
</reference>
<evidence type="ECO:0000313" key="3">
    <source>
        <dbReference type="Proteomes" id="UP000007881"/>
    </source>
</evidence>
<dbReference type="NCBIfam" id="TIGR02532">
    <property type="entry name" value="IV_pilin_GFxxxE"/>
    <property type="match status" value="1"/>
</dbReference>
<dbReference type="Pfam" id="PF07963">
    <property type="entry name" value="N_methyl"/>
    <property type="match status" value="1"/>
</dbReference>